<comment type="caution">
    <text evidence="1">The sequence shown here is derived from an EMBL/GenBank/DDBJ whole genome shotgun (WGS) entry which is preliminary data.</text>
</comment>
<evidence type="ECO:0000313" key="1">
    <source>
        <dbReference type="EMBL" id="SFQ83758.1"/>
    </source>
</evidence>
<dbReference type="RefSeq" id="WP_260393133.1">
    <property type="nucleotide sequence ID" value="NZ_FOXX01000013.1"/>
</dbReference>
<protein>
    <submittedName>
        <fullName evidence="1">Uncharacterized protein</fullName>
    </submittedName>
</protein>
<evidence type="ECO:0000313" key="2">
    <source>
        <dbReference type="Proteomes" id="UP000182762"/>
    </source>
</evidence>
<keyword evidence="2" id="KW-1185">Reference proteome</keyword>
<name>A0A1I6BS38_9BACI</name>
<accession>A0A1I6BS38</accession>
<gene>
    <name evidence="1" type="ORF">SAMN02745910_04100</name>
</gene>
<sequence length="42" mass="4804">MMFWIRALMIGSFSLTALSLFAFQGVEIFHAFVNMFGKDTNI</sequence>
<reference evidence="1 2" key="1">
    <citation type="submission" date="2016-10" db="EMBL/GenBank/DDBJ databases">
        <authorList>
            <person name="Varghese N."/>
            <person name="Submissions S."/>
        </authorList>
    </citation>
    <scope>NUCLEOTIDE SEQUENCE [LARGE SCALE GENOMIC DNA]</scope>
    <source>
        <strain evidence="1 2">DSM 13796</strain>
    </source>
</reference>
<proteinExistence type="predicted"/>
<dbReference type="Proteomes" id="UP000182762">
    <property type="component" value="Unassembled WGS sequence"/>
</dbReference>
<dbReference type="EMBL" id="FOXX01000013">
    <property type="protein sequence ID" value="SFQ83758.1"/>
    <property type="molecule type" value="Genomic_DNA"/>
</dbReference>
<organism evidence="1 2">
    <name type="scientific">Priestia endophytica DSM 13796</name>
    <dbReference type="NCBI Taxonomy" id="1121089"/>
    <lineage>
        <taxon>Bacteria</taxon>
        <taxon>Bacillati</taxon>
        <taxon>Bacillota</taxon>
        <taxon>Bacilli</taxon>
        <taxon>Bacillales</taxon>
        <taxon>Bacillaceae</taxon>
        <taxon>Priestia</taxon>
    </lineage>
</organism>
<dbReference type="GeneID" id="93714001"/>